<keyword evidence="2" id="KW-0472">Membrane</keyword>
<dbReference type="AlphaFoldDB" id="A0A6J5YN62"/>
<feature type="region of interest" description="Disordered" evidence="1">
    <location>
        <begin position="63"/>
        <end position="117"/>
    </location>
</feature>
<keyword evidence="2" id="KW-0812">Transmembrane</keyword>
<name>A0A6J5YN62_9ZZZZ</name>
<evidence type="ECO:0000256" key="2">
    <source>
        <dbReference type="SAM" id="Phobius"/>
    </source>
</evidence>
<feature type="compositionally biased region" description="Acidic residues" evidence="1">
    <location>
        <begin position="89"/>
        <end position="98"/>
    </location>
</feature>
<evidence type="ECO:0000313" key="3">
    <source>
        <dbReference type="EMBL" id="CAB4329223.1"/>
    </source>
</evidence>
<sequence>MTPRKSEWMELAESDGSTRDVRKIDKRLAFGTLATVSAVILGGSLFANANNEPMTSAEVAVTSPAASASATTTAPKIQKPAIASLPQGGDDEDGEDEGHEGRNEHRDSDDHDDEDDD</sequence>
<protein>
    <submittedName>
        <fullName evidence="3">Unannotated protein</fullName>
    </submittedName>
</protein>
<proteinExistence type="predicted"/>
<accession>A0A6J5YN62</accession>
<evidence type="ECO:0000256" key="1">
    <source>
        <dbReference type="SAM" id="MobiDB-lite"/>
    </source>
</evidence>
<feature type="compositionally biased region" description="Low complexity" evidence="1">
    <location>
        <begin position="63"/>
        <end position="75"/>
    </location>
</feature>
<reference evidence="3" key="1">
    <citation type="submission" date="2020-05" db="EMBL/GenBank/DDBJ databases">
        <authorList>
            <person name="Chiriac C."/>
            <person name="Salcher M."/>
            <person name="Ghai R."/>
            <person name="Kavagutti S V."/>
        </authorList>
    </citation>
    <scope>NUCLEOTIDE SEQUENCE</scope>
</reference>
<feature type="compositionally biased region" description="Basic and acidic residues" evidence="1">
    <location>
        <begin position="99"/>
        <end position="109"/>
    </location>
</feature>
<organism evidence="3">
    <name type="scientific">freshwater metagenome</name>
    <dbReference type="NCBI Taxonomy" id="449393"/>
    <lineage>
        <taxon>unclassified sequences</taxon>
        <taxon>metagenomes</taxon>
        <taxon>ecological metagenomes</taxon>
    </lineage>
</organism>
<gene>
    <name evidence="3" type="ORF">UFOPK3820_00007</name>
</gene>
<feature type="transmembrane region" description="Helical" evidence="2">
    <location>
        <begin position="28"/>
        <end position="47"/>
    </location>
</feature>
<keyword evidence="2" id="KW-1133">Transmembrane helix</keyword>
<dbReference type="EMBL" id="CAESAB010000001">
    <property type="protein sequence ID" value="CAB4329223.1"/>
    <property type="molecule type" value="Genomic_DNA"/>
</dbReference>